<feature type="compositionally biased region" description="Acidic residues" evidence="2">
    <location>
        <begin position="37"/>
        <end position="52"/>
    </location>
</feature>
<dbReference type="Proteomes" id="UP000309340">
    <property type="component" value="Unassembled WGS sequence"/>
</dbReference>
<dbReference type="EMBL" id="NAJQ01000311">
    <property type="protein sequence ID" value="TKA72395.1"/>
    <property type="molecule type" value="Genomic_DNA"/>
</dbReference>
<evidence type="ECO:0000256" key="2">
    <source>
        <dbReference type="SAM" id="MobiDB-lite"/>
    </source>
</evidence>
<feature type="region of interest" description="Disordered" evidence="2">
    <location>
        <begin position="540"/>
        <end position="582"/>
    </location>
</feature>
<accession>A0A4U0XCW2</accession>
<proteinExistence type="predicted"/>
<feature type="compositionally biased region" description="Low complexity" evidence="2">
    <location>
        <begin position="272"/>
        <end position="285"/>
    </location>
</feature>
<feature type="compositionally biased region" description="Polar residues" evidence="2">
    <location>
        <begin position="82"/>
        <end position="93"/>
    </location>
</feature>
<feature type="region of interest" description="Disordered" evidence="2">
    <location>
        <begin position="395"/>
        <end position="437"/>
    </location>
</feature>
<feature type="region of interest" description="Disordered" evidence="2">
    <location>
        <begin position="257"/>
        <end position="285"/>
    </location>
</feature>
<comment type="caution">
    <text evidence="3">The sequence shown here is derived from an EMBL/GenBank/DDBJ whole genome shotgun (WGS) entry which is preliminary data.</text>
</comment>
<keyword evidence="4" id="KW-1185">Reference proteome</keyword>
<feature type="compositionally biased region" description="Polar residues" evidence="2">
    <location>
        <begin position="143"/>
        <end position="156"/>
    </location>
</feature>
<organism evidence="3 4">
    <name type="scientific">Friedmanniomyces simplex</name>
    <dbReference type="NCBI Taxonomy" id="329884"/>
    <lineage>
        <taxon>Eukaryota</taxon>
        <taxon>Fungi</taxon>
        <taxon>Dikarya</taxon>
        <taxon>Ascomycota</taxon>
        <taxon>Pezizomycotina</taxon>
        <taxon>Dothideomycetes</taxon>
        <taxon>Dothideomycetidae</taxon>
        <taxon>Mycosphaerellales</taxon>
        <taxon>Teratosphaeriaceae</taxon>
        <taxon>Friedmanniomyces</taxon>
    </lineage>
</organism>
<sequence>MARLSKNHSFAIYEDAGIPTPDSGYDDPFEDQNGNDGEMEGEGDGSAEEEDERSLLQRLDEEVEEEKRDDHVDRRVSALSHPRTSLSSVPESTWQDEEKPYVPPLIRPSFMRPESVRRMQISSPPPYRNSPRQSSVLRHGSGKSRTGTPWSAQATGSPRPRRQGSERSESGLVGSEFPLVLLHVTLLPVVLPWSNDAVQDLLPEVVRANLQLLRSKVTETMLVRGLLIPHPRAEYELLEERLLEALELREERVTKCGHFRGDGGRDSTASMSSDGEGSDSGLGSSVEGLVSEADVCLTCSRPVKTSKSGVGAGKRKWSIRVYAANGLMRAPAWAAAWDEMESVDVEILPWIAEDVRQLLHERAEQEAVMETQREREAFEEERSRVHSEEQARWAATQHMAAGPQDVLQQSAEPTPPAPKPPSQVPLSVPPSKSTTADLPQVYKPSQIPLSILLRNYILLLARDRRNVAIFFLGLLALWFAVARSAPTNALSLTMIGNDTVGFGSGIPKSATAGVSEAASLVDGTIGDTRQWIFPVAEEGNGEATELTKGTSQAVPGESDYEAVQADVHSEGEEMDSDATQQQ</sequence>
<feature type="coiled-coil region" evidence="1">
    <location>
        <begin position="355"/>
        <end position="388"/>
    </location>
</feature>
<feature type="compositionally biased region" description="Low complexity" evidence="2">
    <location>
        <begin position="424"/>
        <end position="433"/>
    </location>
</feature>
<name>A0A4U0XCW2_9PEZI</name>
<feature type="compositionally biased region" description="Pro residues" evidence="2">
    <location>
        <begin position="413"/>
        <end position="423"/>
    </location>
</feature>
<dbReference type="OrthoDB" id="5369448at2759"/>
<reference evidence="3 4" key="1">
    <citation type="submission" date="2017-03" db="EMBL/GenBank/DDBJ databases">
        <title>Genomes of endolithic fungi from Antarctica.</title>
        <authorList>
            <person name="Coleine C."/>
            <person name="Masonjones S."/>
            <person name="Stajich J.E."/>
        </authorList>
    </citation>
    <scope>NUCLEOTIDE SEQUENCE [LARGE SCALE GENOMIC DNA]</scope>
    <source>
        <strain evidence="3 4">CCFEE 5184</strain>
    </source>
</reference>
<feature type="region of interest" description="Disordered" evidence="2">
    <location>
        <begin position="1"/>
        <end position="170"/>
    </location>
</feature>
<evidence type="ECO:0000256" key="1">
    <source>
        <dbReference type="SAM" id="Coils"/>
    </source>
</evidence>
<evidence type="ECO:0008006" key="5">
    <source>
        <dbReference type="Google" id="ProtNLM"/>
    </source>
</evidence>
<gene>
    <name evidence="3" type="ORF">B0A55_05863</name>
</gene>
<feature type="compositionally biased region" description="Basic and acidic residues" evidence="2">
    <location>
        <begin position="53"/>
        <end position="76"/>
    </location>
</feature>
<evidence type="ECO:0000313" key="4">
    <source>
        <dbReference type="Proteomes" id="UP000309340"/>
    </source>
</evidence>
<keyword evidence="1" id="KW-0175">Coiled coil</keyword>
<protein>
    <recommendedName>
        <fullName evidence="5">Pathway-specific nitrogen regulator</fullName>
    </recommendedName>
</protein>
<evidence type="ECO:0000313" key="3">
    <source>
        <dbReference type="EMBL" id="TKA72395.1"/>
    </source>
</evidence>
<dbReference type="STRING" id="329884.A0A4U0XCW2"/>
<dbReference type="AlphaFoldDB" id="A0A4U0XCW2"/>